<dbReference type="PROSITE" id="PS50853">
    <property type="entry name" value="FN3"/>
    <property type="match status" value="1"/>
</dbReference>
<keyword evidence="1" id="KW-0677">Repeat</keyword>
<evidence type="ECO:0000313" key="6">
    <source>
        <dbReference type="EMBL" id="SDT73003.1"/>
    </source>
</evidence>
<organism evidence="6 7">
    <name type="scientific">Actinoplanes derwentensis</name>
    <dbReference type="NCBI Taxonomy" id="113562"/>
    <lineage>
        <taxon>Bacteria</taxon>
        <taxon>Bacillati</taxon>
        <taxon>Actinomycetota</taxon>
        <taxon>Actinomycetes</taxon>
        <taxon>Micromonosporales</taxon>
        <taxon>Micromonosporaceae</taxon>
        <taxon>Actinoplanes</taxon>
    </lineage>
</organism>
<evidence type="ECO:0000256" key="1">
    <source>
        <dbReference type="ARBA" id="ARBA00022737"/>
    </source>
</evidence>
<dbReference type="AlphaFoldDB" id="A0A1H2CRC1"/>
<keyword evidence="3" id="KW-0624">Polysaccharide degradation</keyword>
<dbReference type="InterPro" id="IPR013783">
    <property type="entry name" value="Ig-like_fold"/>
</dbReference>
<dbReference type="InterPro" id="IPR036116">
    <property type="entry name" value="FN3_sf"/>
</dbReference>
<dbReference type="InterPro" id="IPR050964">
    <property type="entry name" value="Striated_Muscle_Regulatory"/>
</dbReference>
<feature type="domain" description="Fibronectin type-III" evidence="5">
    <location>
        <begin position="40"/>
        <end position="138"/>
    </location>
</feature>
<feature type="signal peptide" evidence="4">
    <location>
        <begin position="1"/>
        <end position="36"/>
    </location>
</feature>
<dbReference type="SUPFAM" id="SSF49265">
    <property type="entry name" value="Fibronectin type III"/>
    <property type="match status" value="2"/>
</dbReference>
<protein>
    <submittedName>
        <fullName evidence="6">Fibronectin type III domain-containing protein</fullName>
    </submittedName>
</protein>
<keyword evidence="2" id="KW-0378">Hydrolase</keyword>
<evidence type="ECO:0000256" key="3">
    <source>
        <dbReference type="ARBA" id="ARBA00023326"/>
    </source>
</evidence>
<dbReference type="EMBL" id="LT629758">
    <property type="protein sequence ID" value="SDT73003.1"/>
    <property type="molecule type" value="Genomic_DNA"/>
</dbReference>
<dbReference type="STRING" id="113562.SAMN04489716_6546"/>
<evidence type="ECO:0000256" key="4">
    <source>
        <dbReference type="SAM" id="SignalP"/>
    </source>
</evidence>
<keyword evidence="3" id="KW-0119">Carbohydrate metabolism</keyword>
<gene>
    <name evidence="6" type="ORF">SAMN04489716_6546</name>
</gene>
<evidence type="ECO:0000313" key="7">
    <source>
        <dbReference type="Proteomes" id="UP000198688"/>
    </source>
</evidence>
<keyword evidence="4" id="KW-0732">Signal</keyword>
<dbReference type="PANTHER" id="PTHR13817">
    <property type="entry name" value="TITIN"/>
    <property type="match status" value="1"/>
</dbReference>
<dbReference type="GO" id="GO:0000272">
    <property type="term" value="P:polysaccharide catabolic process"/>
    <property type="evidence" value="ECO:0007669"/>
    <property type="project" value="UniProtKB-KW"/>
</dbReference>
<name>A0A1H2CRC1_9ACTN</name>
<reference evidence="6 7" key="1">
    <citation type="submission" date="2016-10" db="EMBL/GenBank/DDBJ databases">
        <authorList>
            <person name="de Groot N.N."/>
        </authorList>
    </citation>
    <scope>NUCLEOTIDE SEQUENCE [LARGE SCALE GENOMIC DNA]</scope>
    <source>
        <strain evidence="6 7">DSM 43941</strain>
    </source>
</reference>
<sequence length="321" mass="34294">MLTEQTTASRRALRHLGYLILAGVLILAGPAEPAHADETVPDAPQLSAGYVSGTTSIVFTWKAPKSDGGSAVTGYLAEYSPYGYSTWTDINVGPAATSLTLAQNSLTYSSAFALRLAAINAIGQSEWATLTFHSLDKPGTPTITAVNVDYEALDIRVDPGVKPTTSTTVTATPGAHTCVLAPPQTRCLMDGLTGGTKYTLTAISVNPAGTSKTSAGVTATPIGRPTAVRNLKAKVVKKNGKRRIVLTWTKPANLRAGVLSGVTVVDQRNHTSRFYPWRTKITITKVKRHHKYRFLITPVTHATGDSYRYYGPEKAVTITVH</sequence>
<dbReference type="Pfam" id="PF00041">
    <property type="entry name" value="fn3"/>
    <property type="match status" value="1"/>
</dbReference>
<dbReference type="PANTHER" id="PTHR13817:SF166">
    <property type="entry name" value="NEURONAL IGCAM-RELATED"/>
    <property type="match status" value="1"/>
</dbReference>
<keyword evidence="2" id="KW-0326">Glycosidase</keyword>
<keyword evidence="7" id="KW-1185">Reference proteome</keyword>
<evidence type="ECO:0000259" key="5">
    <source>
        <dbReference type="PROSITE" id="PS50853"/>
    </source>
</evidence>
<evidence type="ECO:0000256" key="2">
    <source>
        <dbReference type="ARBA" id="ARBA00023295"/>
    </source>
</evidence>
<dbReference type="RefSeq" id="WP_172890658.1">
    <property type="nucleotide sequence ID" value="NZ_BOMJ01000094.1"/>
</dbReference>
<dbReference type="SMART" id="SM00060">
    <property type="entry name" value="FN3"/>
    <property type="match status" value="3"/>
</dbReference>
<proteinExistence type="predicted"/>
<dbReference type="InterPro" id="IPR003961">
    <property type="entry name" value="FN3_dom"/>
</dbReference>
<dbReference type="CDD" id="cd00063">
    <property type="entry name" value="FN3"/>
    <property type="match status" value="1"/>
</dbReference>
<dbReference type="GO" id="GO:0016798">
    <property type="term" value="F:hydrolase activity, acting on glycosyl bonds"/>
    <property type="evidence" value="ECO:0007669"/>
    <property type="project" value="UniProtKB-KW"/>
</dbReference>
<accession>A0A1H2CRC1</accession>
<feature type="chain" id="PRO_5009271396" evidence="4">
    <location>
        <begin position="37"/>
        <end position="321"/>
    </location>
</feature>
<dbReference type="Gene3D" id="2.60.40.10">
    <property type="entry name" value="Immunoglobulins"/>
    <property type="match status" value="2"/>
</dbReference>
<dbReference type="Proteomes" id="UP000198688">
    <property type="component" value="Chromosome I"/>
</dbReference>